<dbReference type="PANTHER" id="PTHR43161">
    <property type="entry name" value="SORBITOL DEHYDROGENASE"/>
    <property type="match status" value="1"/>
</dbReference>
<comment type="cofactor">
    <cofactor evidence="1">
        <name>Zn(2+)</name>
        <dbReference type="ChEBI" id="CHEBI:29105"/>
    </cofactor>
</comment>
<reference evidence="8 9" key="1">
    <citation type="submission" date="2020-04" db="EMBL/GenBank/DDBJ databases">
        <title>Perkinsus olseni comparative genomics.</title>
        <authorList>
            <person name="Bogema D.R."/>
        </authorList>
    </citation>
    <scope>NUCLEOTIDE SEQUENCE [LARGE SCALE GENOMIC DNA]</scope>
    <source>
        <strain evidence="8 9">ATCC PRA-207</strain>
    </source>
</reference>
<evidence type="ECO:0000256" key="6">
    <source>
        <dbReference type="SAM" id="MobiDB-lite"/>
    </source>
</evidence>
<protein>
    <recommendedName>
        <fullName evidence="7">Alcohol dehydrogenase-like N-terminal domain-containing protein</fullName>
    </recommendedName>
</protein>
<dbReference type="Gene3D" id="3.90.180.10">
    <property type="entry name" value="Medium-chain alcohol dehydrogenases, catalytic domain"/>
    <property type="match status" value="1"/>
</dbReference>
<evidence type="ECO:0000256" key="5">
    <source>
        <dbReference type="ARBA" id="ARBA00023002"/>
    </source>
</evidence>
<evidence type="ECO:0000313" key="8">
    <source>
        <dbReference type="EMBL" id="KAF4731315.1"/>
    </source>
</evidence>
<evidence type="ECO:0000256" key="4">
    <source>
        <dbReference type="ARBA" id="ARBA00022833"/>
    </source>
</evidence>
<gene>
    <name evidence="8" type="ORF">FOZ63_021986</name>
</gene>
<sequence>EGAGVIEQLGEGVSGLQVGDRVALEPAVPCGHCDLCKSGKYNLCPDIRCFGTPPNNGCLTRYVRHPASLCFKLPEHVSLEEVSSPPSSAATQPSPSGRDVRAASRGHLWLQGPSRGQGRRQGPCVR</sequence>
<comment type="similarity">
    <text evidence="2">Belongs to the zinc-containing alcohol dehydrogenase family.</text>
</comment>
<name>A0A7J6SF73_PEROL</name>
<dbReference type="EMBL" id="JABANO010018752">
    <property type="protein sequence ID" value="KAF4731315.1"/>
    <property type="molecule type" value="Genomic_DNA"/>
</dbReference>
<evidence type="ECO:0000313" key="9">
    <source>
        <dbReference type="Proteomes" id="UP000553632"/>
    </source>
</evidence>
<keyword evidence="4" id="KW-0862">Zinc</keyword>
<dbReference type="GO" id="GO:0016491">
    <property type="term" value="F:oxidoreductase activity"/>
    <property type="evidence" value="ECO:0007669"/>
    <property type="project" value="UniProtKB-KW"/>
</dbReference>
<dbReference type="PANTHER" id="PTHR43161:SF9">
    <property type="entry name" value="SORBITOL DEHYDROGENASE"/>
    <property type="match status" value="1"/>
</dbReference>
<dbReference type="InterPro" id="IPR011032">
    <property type="entry name" value="GroES-like_sf"/>
</dbReference>
<dbReference type="GO" id="GO:0046872">
    <property type="term" value="F:metal ion binding"/>
    <property type="evidence" value="ECO:0007669"/>
    <property type="project" value="UniProtKB-KW"/>
</dbReference>
<feature type="non-terminal residue" evidence="8">
    <location>
        <position position="1"/>
    </location>
</feature>
<organism evidence="8 9">
    <name type="scientific">Perkinsus olseni</name>
    <name type="common">Perkinsus atlanticus</name>
    <dbReference type="NCBI Taxonomy" id="32597"/>
    <lineage>
        <taxon>Eukaryota</taxon>
        <taxon>Sar</taxon>
        <taxon>Alveolata</taxon>
        <taxon>Perkinsozoa</taxon>
        <taxon>Perkinsea</taxon>
        <taxon>Perkinsida</taxon>
        <taxon>Perkinsidae</taxon>
        <taxon>Perkinsus</taxon>
    </lineage>
</organism>
<feature type="compositionally biased region" description="Low complexity" evidence="6">
    <location>
        <begin position="81"/>
        <end position="96"/>
    </location>
</feature>
<proteinExistence type="inferred from homology"/>
<evidence type="ECO:0000256" key="1">
    <source>
        <dbReference type="ARBA" id="ARBA00001947"/>
    </source>
</evidence>
<feature type="domain" description="Alcohol dehydrogenase-like N-terminal" evidence="7">
    <location>
        <begin position="1"/>
        <end position="75"/>
    </location>
</feature>
<evidence type="ECO:0000256" key="2">
    <source>
        <dbReference type="ARBA" id="ARBA00008072"/>
    </source>
</evidence>
<keyword evidence="9" id="KW-1185">Reference proteome</keyword>
<evidence type="ECO:0000259" key="7">
    <source>
        <dbReference type="Pfam" id="PF08240"/>
    </source>
</evidence>
<accession>A0A7J6SF73</accession>
<keyword evidence="3" id="KW-0479">Metal-binding</keyword>
<evidence type="ECO:0000256" key="3">
    <source>
        <dbReference type="ARBA" id="ARBA00022723"/>
    </source>
</evidence>
<feature type="compositionally biased region" description="Low complexity" evidence="6">
    <location>
        <begin position="111"/>
        <end position="126"/>
    </location>
</feature>
<comment type="caution">
    <text evidence="8">The sequence shown here is derived from an EMBL/GenBank/DDBJ whole genome shotgun (WGS) entry which is preliminary data.</text>
</comment>
<dbReference type="Pfam" id="PF08240">
    <property type="entry name" value="ADH_N"/>
    <property type="match status" value="1"/>
</dbReference>
<feature type="region of interest" description="Disordered" evidence="6">
    <location>
        <begin position="81"/>
        <end position="126"/>
    </location>
</feature>
<dbReference type="Proteomes" id="UP000553632">
    <property type="component" value="Unassembled WGS sequence"/>
</dbReference>
<dbReference type="AlphaFoldDB" id="A0A7J6SF73"/>
<dbReference type="InterPro" id="IPR013154">
    <property type="entry name" value="ADH-like_N"/>
</dbReference>
<keyword evidence="5" id="KW-0560">Oxidoreductase</keyword>
<dbReference type="SUPFAM" id="SSF50129">
    <property type="entry name" value="GroES-like"/>
    <property type="match status" value="1"/>
</dbReference>